<dbReference type="OrthoDB" id="302956at2759"/>
<evidence type="ECO:0000313" key="2">
    <source>
        <dbReference type="EMBL" id="OMJ65223.1"/>
    </source>
</evidence>
<sequence>MLNLTFARAVREDEIGPFDYSILIIGSSGAGKSTLINTAVNLALGSDVKNLKIASKSREYPNLSPGFDDGKAEAVHHHDQSFTMRSHFYKISCSETNYNTILLVDTPGISSTGGIQDDNGNTLEIMRAARLVSGFNAIFLVQRISDNKLTPHLKYSLYRISEVIPTNFEKSIILFISYSADKVSPIDEAEYGFPIKNTFYFNNSFFSHTQADYMENQKLEKKQNKKLKKSKKRLCKLFNYVFRMSSVTSIQYGELFELHNSIMEKISEYNVHVENLLMLNRCRKYKKEITITQWIDTDYYNVVCSKHNTLCDENCCLNFNNITGTQFFNNCSCMDMEKKCKICGCFSEQHAHRHQKPVSRSLTIKDIFKYYEIPSYLKDDTIIDEIIKAKEKDIIENLQSQENIIKNVNPRYEIATLLSTCINILHLPIDIEEKMKYTNLLKSYRDI</sequence>
<dbReference type="PANTHER" id="PTHR32046:SF12">
    <property type="entry name" value="AIG1-TYPE G DOMAIN-CONTAINING PROTEIN"/>
    <property type="match status" value="1"/>
</dbReference>
<protein>
    <recommendedName>
        <fullName evidence="1">G domain-containing protein</fullName>
    </recommendedName>
</protein>
<comment type="caution">
    <text evidence="2">The sequence shown here is derived from an EMBL/GenBank/DDBJ whole genome shotgun (WGS) entry which is preliminary data.</text>
</comment>
<name>A0A1R2AL16_9CILI</name>
<dbReference type="InterPro" id="IPR006073">
    <property type="entry name" value="GTP-bd"/>
</dbReference>
<dbReference type="Pfam" id="PF01926">
    <property type="entry name" value="MMR_HSR1"/>
    <property type="match status" value="1"/>
</dbReference>
<dbReference type="Proteomes" id="UP000187209">
    <property type="component" value="Unassembled WGS sequence"/>
</dbReference>
<dbReference type="CDD" id="cd00882">
    <property type="entry name" value="Ras_like_GTPase"/>
    <property type="match status" value="1"/>
</dbReference>
<dbReference type="SUPFAM" id="SSF52540">
    <property type="entry name" value="P-loop containing nucleoside triphosphate hydrolases"/>
    <property type="match status" value="1"/>
</dbReference>
<reference evidence="2 3" key="1">
    <citation type="submission" date="2016-11" db="EMBL/GenBank/DDBJ databases">
        <title>The macronuclear genome of Stentor coeruleus: a giant cell with tiny introns.</title>
        <authorList>
            <person name="Slabodnick M."/>
            <person name="Ruby J.G."/>
            <person name="Reiff S.B."/>
            <person name="Swart E.C."/>
            <person name="Gosai S."/>
            <person name="Prabakaran S."/>
            <person name="Witkowska E."/>
            <person name="Larue G.E."/>
            <person name="Fisher S."/>
            <person name="Freeman R.M."/>
            <person name="Gunawardena J."/>
            <person name="Chu W."/>
            <person name="Stover N.A."/>
            <person name="Gregory B.D."/>
            <person name="Nowacki M."/>
            <person name="Derisi J."/>
            <person name="Roy S.W."/>
            <person name="Marshall W.F."/>
            <person name="Sood P."/>
        </authorList>
    </citation>
    <scope>NUCLEOTIDE SEQUENCE [LARGE SCALE GENOMIC DNA]</scope>
    <source>
        <strain evidence="2">WM001</strain>
    </source>
</reference>
<evidence type="ECO:0000313" key="3">
    <source>
        <dbReference type="Proteomes" id="UP000187209"/>
    </source>
</evidence>
<accession>A0A1R2AL16</accession>
<dbReference type="Gene3D" id="3.40.50.300">
    <property type="entry name" value="P-loop containing nucleotide triphosphate hydrolases"/>
    <property type="match status" value="1"/>
</dbReference>
<dbReference type="AlphaFoldDB" id="A0A1R2AL16"/>
<dbReference type="InterPro" id="IPR027417">
    <property type="entry name" value="P-loop_NTPase"/>
</dbReference>
<evidence type="ECO:0000259" key="1">
    <source>
        <dbReference type="Pfam" id="PF01926"/>
    </source>
</evidence>
<dbReference type="GO" id="GO:0005525">
    <property type="term" value="F:GTP binding"/>
    <property type="evidence" value="ECO:0007669"/>
    <property type="project" value="InterPro"/>
</dbReference>
<organism evidence="2 3">
    <name type="scientific">Stentor coeruleus</name>
    <dbReference type="NCBI Taxonomy" id="5963"/>
    <lineage>
        <taxon>Eukaryota</taxon>
        <taxon>Sar</taxon>
        <taxon>Alveolata</taxon>
        <taxon>Ciliophora</taxon>
        <taxon>Postciliodesmatophora</taxon>
        <taxon>Heterotrichea</taxon>
        <taxon>Heterotrichida</taxon>
        <taxon>Stentoridae</taxon>
        <taxon>Stentor</taxon>
    </lineage>
</organism>
<feature type="domain" description="G" evidence="1">
    <location>
        <begin position="22"/>
        <end position="152"/>
    </location>
</feature>
<dbReference type="PANTHER" id="PTHR32046">
    <property type="entry name" value="G DOMAIN-CONTAINING PROTEIN"/>
    <property type="match status" value="1"/>
</dbReference>
<keyword evidence="3" id="KW-1185">Reference proteome</keyword>
<proteinExistence type="predicted"/>
<gene>
    <name evidence="2" type="ORF">SteCoe_38763</name>
</gene>
<dbReference type="EMBL" id="MPUH01002326">
    <property type="protein sequence ID" value="OMJ65223.1"/>
    <property type="molecule type" value="Genomic_DNA"/>
</dbReference>